<dbReference type="Pfam" id="PF06886">
    <property type="entry name" value="TPX2"/>
    <property type="match status" value="1"/>
</dbReference>
<feature type="coiled-coil region" evidence="12">
    <location>
        <begin position="635"/>
        <end position="675"/>
    </location>
</feature>
<comment type="similarity">
    <text evidence="3">Belongs to the TPX2 family.</text>
</comment>
<feature type="region of interest" description="Disordered" evidence="13">
    <location>
        <begin position="267"/>
        <end position="291"/>
    </location>
</feature>
<evidence type="ECO:0000256" key="8">
    <source>
        <dbReference type="ARBA" id="ARBA00022776"/>
    </source>
</evidence>
<evidence type="ECO:0000256" key="3">
    <source>
        <dbReference type="ARBA" id="ARBA00005885"/>
    </source>
</evidence>
<feature type="compositionally biased region" description="Basic residues" evidence="13">
    <location>
        <begin position="146"/>
        <end position="158"/>
    </location>
</feature>
<evidence type="ECO:0000256" key="12">
    <source>
        <dbReference type="SAM" id="Coils"/>
    </source>
</evidence>
<feature type="compositionally biased region" description="Basic and acidic residues" evidence="13">
    <location>
        <begin position="408"/>
        <end position="433"/>
    </location>
</feature>
<evidence type="ECO:0000256" key="11">
    <source>
        <dbReference type="ARBA" id="ARBA00023306"/>
    </source>
</evidence>
<dbReference type="AlphaFoldDB" id="A0A9D3RQE5"/>
<feature type="domain" description="Aurora-A binding" evidence="15">
    <location>
        <begin position="9"/>
        <end position="39"/>
    </location>
</feature>
<dbReference type="GO" id="GO:0051301">
    <property type="term" value="P:cell division"/>
    <property type="evidence" value="ECO:0007669"/>
    <property type="project" value="UniProtKB-KW"/>
</dbReference>
<keyword evidence="4" id="KW-0963">Cytoplasm</keyword>
<dbReference type="GO" id="GO:0060236">
    <property type="term" value="P:regulation of mitotic spindle organization"/>
    <property type="evidence" value="ECO:0007669"/>
    <property type="project" value="InterPro"/>
</dbReference>
<comment type="subcellular location">
    <subcellularLocation>
        <location evidence="2">Cytoplasm</location>
        <location evidence="2">Cytoskeleton</location>
        <location evidence="2">Spindle pole</location>
    </subcellularLocation>
    <subcellularLocation>
        <location evidence="1">Nucleus</location>
    </subcellularLocation>
</comment>
<dbReference type="PANTHER" id="PTHR14326:SF44">
    <property type="entry name" value="TARGETING PROTEIN FOR XKLP2"/>
    <property type="match status" value="1"/>
</dbReference>
<proteinExistence type="inferred from homology"/>
<keyword evidence="5" id="KW-0597">Phosphoprotein</keyword>
<name>A0A9D3RQE5_ANGAN</name>
<feature type="domain" description="TPX2 central" evidence="16">
    <location>
        <begin position="338"/>
        <end position="465"/>
    </location>
</feature>
<evidence type="ECO:0000259" key="14">
    <source>
        <dbReference type="Pfam" id="PF06886"/>
    </source>
</evidence>
<dbReference type="InterPro" id="IPR027330">
    <property type="entry name" value="TPX2_central_dom"/>
</dbReference>
<keyword evidence="6" id="KW-0132">Cell division</keyword>
<reference evidence="17" key="1">
    <citation type="submission" date="2021-01" db="EMBL/GenBank/DDBJ databases">
        <title>A chromosome-scale assembly of European eel, Anguilla anguilla.</title>
        <authorList>
            <person name="Henkel C."/>
            <person name="Jong-Raadsen S.A."/>
            <person name="Dufour S."/>
            <person name="Weltzien F.-A."/>
            <person name="Palstra A.P."/>
            <person name="Pelster B."/>
            <person name="Spaink H.P."/>
            <person name="Van Den Thillart G.E."/>
            <person name="Jansen H."/>
            <person name="Zahm M."/>
            <person name="Klopp C."/>
            <person name="Cedric C."/>
            <person name="Louis A."/>
            <person name="Berthelot C."/>
            <person name="Parey E."/>
            <person name="Roest Crollius H."/>
            <person name="Montfort J."/>
            <person name="Robinson-Rechavi M."/>
            <person name="Bucao C."/>
            <person name="Bouchez O."/>
            <person name="Gislard M."/>
            <person name="Lluch J."/>
            <person name="Milhes M."/>
            <person name="Lampietro C."/>
            <person name="Lopez Roques C."/>
            <person name="Donnadieu C."/>
            <person name="Braasch I."/>
            <person name="Desvignes T."/>
            <person name="Postlethwait J."/>
            <person name="Bobe J."/>
            <person name="Guiguen Y."/>
            <person name="Dirks R."/>
        </authorList>
    </citation>
    <scope>NUCLEOTIDE SEQUENCE</scope>
    <source>
        <strain evidence="17">Tag_6206</strain>
        <tissue evidence="17">Liver</tissue>
    </source>
</reference>
<feature type="compositionally biased region" description="Polar residues" evidence="13">
    <location>
        <begin position="83"/>
        <end position="116"/>
    </location>
</feature>
<dbReference type="GO" id="GO:0000922">
    <property type="term" value="C:spindle pole"/>
    <property type="evidence" value="ECO:0007669"/>
    <property type="project" value="UniProtKB-SubCell"/>
</dbReference>
<evidence type="ECO:0000256" key="6">
    <source>
        <dbReference type="ARBA" id="ARBA00022618"/>
    </source>
</evidence>
<gene>
    <name evidence="17" type="ORF">ANANG_G00249420</name>
</gene>
<keyword evidence="9" id="KW-0206">Cytoskeleton</keyword>
<evidence type="ECO:0000259" key="15">
    <source>
        <dbReference type="Pfam" id="PF09041"/>
    </source>
</evidence>
<evidence type="ECO:0000313" key="18">
    <source>
        <dbReference type="Proteomes" id="UP001044222"/>
    </source>
</evidence>
<keyword evidence="8" id="KW-0498">Mitosis</keyword>
<evidence type="ECO:0000256" key="10">
    <source>
        <dbReference type="ARBA" id="ARBA00023242"/>
    </source>
</evidence>
<keyword evidence="18" id="KW-1185">Reference proteome</keyword>
<dbReference type="EMBL" id="JAFIRN010000014">
    <property type="protein sequence ID" value="KAG5835947.1"/>
    <property type="molecule type" value="Genomic_DNA"/>
</dbReference>
<comment type="caution">
    <text evidence="17">The sequence shown here is derived from an EMBL/GenBank/DDBJ whole genome shotgun (WGS) entry which is preliminary data.</text>
</comment>
<dbReference type="InterPro" id="IPR027329">
    <property type="entry name" value="TPX2_C"/>
</dbReference>
<keyword evidence="12" id="KW-0175">Coiled coil</keyword>
<keyword evidence="7" id="KW-0493">Microtubule</keyword>
<feature type="region of interest" description="Disordered" evidence="13">
    <location>
        <begin position="75"/>
        <end position="191"/>
    </location>
</feature>
<dbReference type="Pfam" id="PF09041">
    <property type="entry name" value="Aurora-A_bind"/>
    <property type="match status" value="1"/>
</dbReference>
<feature type="region of interest" description="Disordered" evidence="13">
    <location>
        <begin position="394"/>
        <end position="436"/>
    </location>
</feature>
<evidence type="ECO:0000256" key="7">
    <source>
        <dbReference type="ARBA" id="ARBA00022701"/>
    </source>
</evidence>
<evidence type="ECO:0000256" key="4">
    <source>
        <dbReference type="ARBA" id="ARBA00022490"/>
    </source>
</evidence>
<dbReference type="OrthoDB" id="1684416at2759"/>
<organism evidence="17 18">
    <name type="scientific">Anguilla anguilla</name>
    <name type="common">European freshwater eel</name>
    <name type="synonym">Muraena anguilla</name>
    <dbReference type="NCBI Taxonomy" id="7936"/>
    <lineage>
        <taxon>Eukaryota</taxon>
        <taxon>Metazoa</taxon>
        <taxon>Chordata</taxon>
        <taxon>Craniata</taxon>
        <taxon>Vertebrata</taxon>
        <taxon>Euteleostomi</taxon>
        <taxon>Actinopterygii</taxon>
        <taxon>Neopterygii</taxon>
        <taxon>Teleostei</taxon>
        <taxon>Anguilliformes</taxon>
        <taxon>Anguillidae</taxon>
        <taxon>Anguilla</taxon>
    </lineage>
</organism>
<protein>
    <recommendedName>
        <fullName evidence="19">TPX2 C-terminal domain-containing protein</fullName>
    </recommendedName>
</protein>
<feature type="domain" description="TPX2 C-terminal" evidence="14">
    <location>
        <begin position="628"/>
        <end position="702"/>
    </location>
</feature>
<evidence type="ECO:0000256" key="9">
    <source>
        <dbReference type="ARBA" id="ARBA00023212"/>
    </source>
</evidence>
<dbReference type="Proteomes" id="UP001044222">
    <property type="component" value="Chromosome 14"/>
</dbReference>
<keyword evidence="11" id="KW-0131">Cell cycle</keyword>
<dbReference type="OMA" id="NADEWFN"/>
<evidence type="ECO:0000256" key="13">
    <source>
        <dbReference type="SAM" id="MobiDB-lite"/>
    </source>
</evidence>
<dbReference type="InterPro" id="IPR009675">
    <property type="entry name" value="TPX2_fam"/>
</dbReference>
<evidence type="ECO:0000256" key="1">
    <source>
        <dbReference type="ARBA" id="ARBA00004123"/>
    </source>
</evidence>
<evidence type="ECO:0000259" key="16">
    <source>
        <dbReference type="Pfam" id="PF12214"/>
    </source>
</evidence>
<dbReference type="GO" id="GO:0005634">
    <property type="term" value="C:nucleus"/>
    <property type="evidence" value="ECO:0007669"/>
    <property type="project" value="UniProtKB-SubCell"/>
</dbReference>
<dbReference type="PANTHER" id="PTHR14326">
    <property type="entry name" value="TARGETING PROTEIN FOR XKLP2"/>
    <property type="match status" value="1"/>
</dbReference>
<evidence type="ECO:0000256" key="2">
    <source>
        <dbReference type="ARBA" id="ARBA00004647"/>
    </source>
</evidence>
<evidence type="ECO:0008006" key="19">
    <source>
        <dbReference type="Google" id="ProtNLM"/>
    </source>
</evidence>
<dbReference type="GO" id="GO:0005874">
    <property type="term" value="C:microtubule"/>
    <property type="evidence" value="ECO:0007669"/>
    <property type="project" value="UniProtKB-KW"/>
</dbReference>
<dbReference type="Pfam" id="PF12214">
    <property type="entry name" value="TPX2_importin"/>
    <property type="match status" value="1"/>
</dbReference>
<evidence type="ECO:0000313" key="17">
    <source>
        <dbReference type="EMBL" id="KAG5835947.1"/>
    </source>
</evidence>
<keyword evidence="10" id="KW-0539">Nucleus</keyword>
<dbReference type="InterPro" id="IPR015128">
    <property type="entry name" value="Aurora-A-bd"/>
</dbReference>
<accession>A0A9D3RQE5</accession>
<sequence length="715" mass="81576">MDLHEEKTAVYEFDAPSHVIDFSSLDTDDNADNWFDQVAGPNTVGLLITPKAEKPLGRPRRMDLPKAVVSPRCEDGNAARVTDQGSPNTLAIPNVVTSWGNAGPSTSSQNQRNGPSRQPRRVSKRLEAGRRQGKGPAAVPAAPPTKKPRRSSVSRSLRRSGTTGSQRPRRSAVPPSSIRRNTKLKSSEQQEVEHMQALQKEVAEQRKRNDASFKAAVTGSQPARKLVLSTTVPVEFHFRTDERLKQPDAAQDSAYKEVDFSSQLRKHMAPPANGPRGATVPKPFNLSGPAKRKRVETEAYVSVAEQIEQFQKRTPARYHLRSRQREEKGPSPVSNKKLKITHPQTPQLLKRPKSRPVAVKSSAEAEEEELEKIRQFKFKALELNRKILEGAVMPKKPAPKEPTQTEAFHLETDRRIQERQASRKPEEPQDHTFHPRPVPLHILEDVVGVPQKRVQNPTVPESPAFALKNRVRVEHKVEPEKPVPLVKANPVPYMGLPFLPKLPEKNQVEMCPFSFDAREQERLALKGRRLEELRNEEVPKFKAQPLPDFSEVHLPAKKVAVPTQVEPFQLLIDQRGTAKSERWVRQMKEELKQQQDAAMFKARPNTVVHKEPFLPKKENRSIVVTEGFQLNTERRAKERQEFDQAMCEKEALRARMEEERRREEEEREQDEITRLRLEQVHKAQPIRHYKPLELKRGEVPLTVPQSPNFSDRFRL</sequence>
<evidence type="ECO:0000256" key="5">
    <source>
        <dbReference type="ARBA" id="ARBA00022553"/>
    </source>
</evidence>
<feature type="region of interest" description="Disordered" evidence="13">
    <location>
        <begin position="314"/>
        <end position="368"/>
    </location>
</feature>